<dbReference type="InterPro" id="IPR027417">
    <property type="entry name" value="P-loop_NTPase"/>
</dbReference>
<comment type="caution">
    <text evidence="9">The sequence shown here is derived from an EMBL/GenBank/DDBJ whole genome shotgun (WGS) entry which is preliminary data.</text>
</comment>
<feature type="region of interest" description="Disordered" evidence="7">
    <location>
        <begin position="1"/>
        <end position="46"/>
    </location>
</feature>
<dbReference type="Pfam" id="PF00005">
    <property type="entry name" value="ABC_tran"/>
    <property type="match status" value="1"/>
</dbReference>
<evidence type="ECO:0000256" key="7">
    <source>
        <dbReference type="SAM" id="MobiDB-lite"/>
    </source>
</evidence>
<evidence type="ECO:0000256" key="4">
    <source>
        <dbReference type="ARBA" id="ARBA00022840"/>
    </source>
</evidence>
<proteinExistence type="predicted"/>
<dbReference type="InterPro" id="IPR003593">
    <property type="entry name" value="AAA+_ATPase"/>
</dbReference>
<dbReference type="NCBIfam" id="TIGR01189">
    <property type="entry name" value="ccmA"/>
    <property type="match status" value="1"/>
</dbReference>
<dbReference type="EMBL" id="QGKU01000030">
    <property type="protein sequence ID" value="PWR03157.1"/>
    <property type="molecule type" value="Genomic_DNA"/>
</dbReference>
<dbReference type="InterPro" id="IPR017871">
    <property type="entry name" value="ABC_transporter-like_CS"/>
</dbReference>
<dbReference type="GO" id="GO:0022857">
    <property type="term" value="F:transmembrane transporter activity"/>
    <property type="evidence" value="ECO:0007669"/>
    <property type="project" value="InterPro"/>
</dbReference>
<evidence type="ECO:0000259" key="8">
    <source>
        <dbReference type="PROSITE" id="PS50893"/>
    </source>
</evidence>
<organism evidence="9 10">
    <name type="scientific">Meridianimarinicoccus roseus</name>
    <dbReference type="NCBI Taxonomy" id="2072018"/>
    <lineage>
        <taxon>Bacteria</taxon>
        <taxon>Pseudomonadati</taxon>
        <taxon>Pseudomonadota</taxon>
        <taxon>Alphaproteobacteria</taxon>
        <taxon>Rhodobacterales</taxon>
        <taxon>Paracoccaceae</taxon>
        <taxon>Meridianimarinicoccus</taxon>
    </lineage>
</organism>
<keyword evidence="5" id="KW-1278">Translocase</keyword>
<feature type="domain" description="ABC transporter" evidence="8">
    <location>
        <begin position="51"/>
        <end position="266"/>
    </location>
</feature>
<evidence type="ECO:0000256" key="3">
    <source>
        <dbReference type="ARBA" id="ARBA00022748"/>
    </source>
</evidence>
<dbReference type="AlphaFoldDB" id="A0A2V2LJ34"/>
<dbReference type="SMART" id="SM00382">
    <property type="entry name" value="AAA"/>
    <property type="match status" value="1"/>
</dbReference>
<keyword evidence="3" id="KW-0201">Cytochrome c-type biogenesis</keyword>
<dbReference type="SUPFAM" id="SSF52540">
    <property type="entry name" value="P-loop containing nucleoside triphosphate hydrolases"/>
    <property type="match status" value="1"/>
</dbReference>
<dbReference type="GO" id="GO:0005524">
    <property type="term" value="F:ATP binding"/>
    <property type="evidence" value="ECO:0007669"/>
    <property type="project" value="UniProtKB-KW"/>
</dbReference>
<dbReference type="InterPro" id="IPR003439">
    <property type="entry name" value="ABC_transporter-like_ATP-bd"/>
</dbReference>
<keyword evidence="6" id="KW-0472">Membrane</keyword>
<dbReference type="Gene3D" id="3.40.50.300">
    <property type="entry name" value="P-loop containing nucleotide triphosphate hydrolases"/>
    <property type="match status" value="1"/>
</dbReference>
<evidence type="ECO:0000256" key="1">
    <source>
        <dbReference type="ARBA" id="ARBA00022448"/>
    </source>
</evidence>
<evidence type="ECO:0000256" key="6">
    <source>
        <dbReference type="ARBA" id="ARBA00023136"/>
    </source>
</evidence>
<dbReference type="GO" id="GO:0016887">
    <property type="term" value="F:ATP hydrolysis activity"/>
    <property type="evidence" value="ECO:0007669"/>
    <property type="project" value="InterPro"/>
</dbReference>
<dbReference type="Proteomes" id="UP000245680">
    <property type="component" value="Unassembled WGS sequence"/>
</dbReference>
<keyword evidence="4 9" id="KW-0067">ATP-binding</keyword>
<dbReference type="PANTHER" id="PTHR43499:SF1">
    <property type="entry name" value="ABC TRANSPORTER I FAMILY MEMBER 1"/>
    <property type="match status" value="1"/>
</dbReference>
<feature type="compositionally biased region" description="Basic residues" evidence="7">
    <location>
        <begin position="13"/>
        <end position="23"/>
    </location>
</feature>
<keyword evidence="10" id="KW-1185">Reference proteome</keyword>
<dbReference type="PANTHER" id="PTHR43499">
    <property type="entry name" value="ABC TRANSPORTER I FAMILY MEMBER 1"/>
    <property type="match status" value="1"/>
</dbReference>
<keyword evidence="2" id="KW-0547">Nucleotide-binding</keyword>
<dbReference type="PROSITE" id="PS50893">
    <property type="entry name" value="ABC_TRANSPORTER_2"/>
    <property type="match status" value="1"/>
</dbReference>
<dbReference type="OrthoDB" id="9800654at2"/>
<dbReference type="InterPro" id="IPR005895">
    <property type="entry name" value="ABC_transptr_haem_export_CcmA"/>
</dbReference>
<keyword evidence="1" id="KW-0813">Transport</keyword>
<evidence type="ECO:0000313" key="10">
    <source>
        <dbReference type="Proteomes" id="UP000245680"/>
    </source>
</evidence>
<evidence type="ECO:0000256" key="5">
    <source>
        <dbReference type="ARBA" id="ARBA00022967"/>
    </source>
</evidence>
<protein>
    <submittedName>
        <fullName evidence="9">Heme ABC exporter ATP-binding protein CcmA</fullName>
    </submittedName>
</protein>
<evidence type="ECO:0000313" key="9">
    <source>
        <dbReference type="EMBL" id="PWR03157.1"/>
    </source>
</evidence>
<sequence>MCCCPRGAGSGLRRGRSRERHAARPPGACGRRVPAHPHPRYQSQTGRGTVLSAANLAISRGGVPVLSGLSFTLARGEALILRGPNGIGKTTLLRTLAGLQPPLAGQVAAGEDAVAYAGHADGVKPTLSVAENLAFWARVFGQDDIAPALAAFDLAGLESRAAQNLSAGQKRRLGLARMMVTGRPVWMFDEPTVSLDSASVALFAAAVRAHLAAGGAAVMATHIDLGLSEARVLELAPFRAGATAVPGGTDDRAYDGQGAGAARRGAFDGDDDAGAFL</sequence>
<gene>
    <name evidence="9" type="primary">ccmA</name>
    <name evidence="9" type="ORF">DKT77_08050</name>
</gene>
<feature type="region of interest" description="Disordered" evidence="7">
    <location>
        <begin position="247"/>
        <end position="266"/>
    </location>
</feature>
<dbReference type="PROSITE" id="PS00211">
    <property type="entry name" value="ABC_TRANSPORTER_1"/>
    <property type="match status" value="1"/>
</dbReference>
<dbReference type="GO" id="GO:0017004">
    <property type="term" value="P:cytochrome complex assembly"/>
    <property type="evidence" value="ECO:0007669"/>
    <property type="project" value="UniProtKB-KW"/>
</dbReference>
<name>A0A2V2LJ34_9RHOB</name>
<accession>A0A2V2LJ34</accession>
<evidence type="ECO:0000256" key="2">
    <source>
        <dbReference type="ARBA" id="ARBA00022741"/>
    </source>
</evidence>
<reference evidence="9 10" key="1">
    <citation type="submission" date="2018-05" db="EMBL/GenBank/DDBJ databases">
        <title>Rhodobacteraceae gen. nov., sp. nov. isolated from sea water.</title>
        <authorList>
            <person name="Ren Y."/>
        </authorList>
    </citation>
    <scope>NUCLEOTIDE SEQUENCE [LARGE SCALE GENOMIC DNA]</scope>
    <source>
        <strain evidence="9 10">TG-679</strain>
    </source>
</reference>